<dbReference type="Proteomes" id="UP001151760">
    <property type="component" value="Unassembled WGS sequence"/>
</dbReference>
<keyword evidence="2" id="KW-1185">Reference proteome</keyword>
<reference evidence="1" key="1">
    <citation type="journal article" date="2022" name="Int. J. Mol. Sci.">
        <title>Draft Genome of Tanacetum Coccineum: Genomic Comparison of Closely Related Tanacetum-Family Plants.</title>
        <authorList>
            <person name="Yamashiro T."/>
            <person name="Shiraishi A."/>
            <person name="Nakayama K."/>
            <person name="Satake H."/>
        </authorList>
    </citation>
    <scope>NUCLEOTIDE SEQUENCE</scope>
</reference>
<protein>
    <submittedName>
        <fullName evidence="1">Uncharacterized protein</fullName>
    </submittedName>
</protein>
<name>A0ABQ5J1C6_9ASTR</name>
<accession>A0ABQ5J1C6</accession>
<dbReference type="EMBL" id="BQNB010021305">
    <property type="protein sequence ID" value="GJU04994.1"/>
    <property type="molecule type" value="Genomic_DNA"/>
</dbReference>
<evidence type="ECO:0000313" key="2">
    <source>
        <dbReference type="Proteomes" id="UP001151760"/>
    </source>
</evidence>
<sequence>MLLSATVDWEYLENSSNAITPDLPTKEPDYSLSMGDEHLDTILETESDEVIKSSVEDLVPIPSESEGIFNNMCDVPSCDKKHFDTESDLMESLLNRDTLIVYSPKIDSLLEKFTGELALINPIPPGIHEADFDPKEDIRLDDQMF</sequence>
<evidence type="ECO:0000313" key="1">
    <source>
        <dbReference type="EMBL" id="GJU04994.1"/>
    </source>
</evidence>
<feature type="non-terminal residue" evidence="1">
    <location>
        <position position="145"/>
    </location>
</feature>
<gene>
    <name evidence="1" type="ORF">Tco_1121424</name>
</gene>
<proteinExistence type="predicted"/>
<comment type="caution">
    <text evidence="1">The sequence shown here is derived from an EMBL/GenBank/DDBJ whole genome shotgun (WGS) entry which is preliminary data.</text>
</comment>
<reference evidence="1" key="2">
    <citation type="submission" date="2022-01" db="EMBL/GenBank/DDBJ databases">
        <authorList>
            <person name="Yamashiro T."/>
            <person name="Shiraishi A."/>
            <person name="Satake H."/>
            <person name="Nakayama K."/>
        </authorList>
    </citation>
    <scope>NUCLEOTIDE SEQUENCE</scope>
</reference>
<organism evidence="1 2">
    <name type="scientific">Tanacetum coccineum</name>
    <dbReference type="NCBI Taxonomy" id="301880"/>
    <lineage>
        <taxon>Eukaryota</taxon>
        <taxon>Viridiplantae</taxon>
        <taxon>Streptophyta</taxon>
        <taxon>Embryophyta</taxon>
        <taxon>Tracheophyta</taxon>
        <taxon>Spermatophyta</taxon>
        <taxon>Magnoliopsida</taxon>
        <taxon>eudicotyledons</taxon>
        <taxon>Gunneridae</taxon>
        <taxon>Pentapetalae</taxon>
        <taxon>asterids</taxon>
        <taxon>campanulids</taxon>
        <taxon>Asterales</taxon>
        <taxon>Asteraceae</taxon>
        <taxon>Asteroideae</taxon>
        <taxon>Anthemideae</taxon>
        <taxon>Anthemidinae</taxon>
        <taxon>Tanacetum</taxon>
    </lineage>
</organism>